<dbReference type="InterPro" id="IPR025420">
    <property type="entry name" value="DUF4143"/>
</dbReference>
<gene>
    <name evidence="3" type="ORF">H7313_10570</name>
</gene>
<dbReference type="Gene3D" id="3.40.50.300">
    <property type="entry name" value="P-loop containing nucleotide triphosphate hydrolases"/>
    <property type="match status" value="1"/>
</dbReference>
<keyword evidence="3" id="KW-0067">ATP-binding</keyword>
<feature type="domain" description="DUF4143" evidence="2">
    <location>
        <begin position="205"/>
        <end position="362"/>
    </location>
</feature>
<evidence type="ECO:0000259" key="2">
    <source>
        <dbReference type="Pfam" id="PF13635"/>
    </source>
</evidence>
<dbReference type="InterPro" id="IPR041682">
    <property type="entry name" value="AAA_14"/>
</dbReference>
<dbReference type="GO" id="GO:0005524">
    <property type="term" value="F:ATP binding"/>
    <property type="evidence" value="ECO:0007669"/>
    <property type="project" value="UniProtKB-KW"/>
</dbReference>
<protein>
    <submittedName>
        <fullName evidence="3">ATP-binding protein</fullName>
    </submittedName>
</protein>
<dbReference type="SUPFAM" id="SSF52540">
    <property type="entry name" value="P-loop containing nucleoside triphosphate hydrolases"/>
    <property type="match status" value="1"/>
</dbReference>
<accession>A0A842JDL8</accession>
<evidence type="ECO:0000259" key="1">
    <source>
        <dbReference type="Pfam" id="PF13173"/>
    </source>
</evidence>
<keyword evidence="3" id="KW-0547">Nucleotide-binding</keyword>
<name>A0A842JDL8_9ACTN</name>
<dbReference type="PANTHER" id="PTHR43566">
    <property type="entry name" value="CONSERVED PROTEIN"/>
    <property type="match status" value="1"/>
</dbReference>
<feature type="domain" description="AAA" evidence="1">
    <location>
        <begin position="18"/>
        <end position="141"/>
    </location>
</feature>
<sequence length="423" mass="47247">MYIKRALEPVVKRYSENFKVVAVTGPRQVGKTTMLKHLMEEEAEQGISRTYVSLDNMAILQTAKDDPALFLQRYRPPILIDEIQKAPELLPYIKLIVDESDERGSVWLTGSQPFHLMKAVSESLAGRVGVIEMLGFSNSEIDGAPSEPYQPDADYFMRRVAIAKPFGVTEAYRRICAGSLPGIRALPDDLRAGGYESYLDTYIMRDIRDLAQVGDELRFRRFMAACAALTSKPIVYAELARLADIDQKTAKTWLSLLVSSYLVKVVEPYANNILKRLSKQPIMHFLDTGLAAYLAGWNSPEALEIGAMSGQIFETYAFGEVYKSFLNAGKRAPLHFFRTNDKKEIDMLLEQNGALYPIEVKKTASPSKKDARNLNAIDPVSSDDVPVELQAFKREVGMGCILCLADDAFPVASHAWAFPVWAV</sequence>
<dbReference type="AlphaFoldDB" id="A0A842JDL8"/>
<proteinExistence type="predicted"/>
<dbReference type="RefSeq" id="WP_185905555.1">
    <property type="nucleotide sequence ID" value="NZ_JACMSE010000007.1"/>
</dbReference>
<keyword evidence="4" id="KW-1185">Reference proteome</keyword>
<dbReference type="Proteomes" id="UP000587396">
    <property type="component" value="Unassembled WGS sequence"/>
</dbReference>
<dbReference type="Pfam" id="PF13173">
    <property type="entry name" value="AAA_14"/>
    <property type="match status" value="1"/>
</dbReference>
<dbReference type="Pfam" id="PF13635">
    <property type="entry name" value="DUF4143"/>
    <property type="match status" value="1"/>
</dbReference>
<reference evidence="3 4" key="1">
    <citation type="submission" date="2020-08" db="EMBL/GenBank/DDBJ databases">
        <authorList>
            <person name="Liu C."/>
            <person name="Sun Q."/>
        </authorList>
    </citation>
    <scope>NUCLEOTIDE SEQUENCE [LARGE SCALE GENOMIC DNA]</scope>
    <source>
        <strain evidence="3 4">N22</strain>
    </source>
</reference>
<evidence type="ECO:0000313" key="4">
    <source>
        <dbReference type="Proteomes" id="UP000587396"/>
    </source>
</evidence>
<evidence type="ECO:0000313" key="3">
    <source>
        <dbReference type="EMBL" id="MBC2889777.1"/>
    </source>
</evidence>
<dbReference type="EMBL" id="JACMSE010000007">
    <property type="protein sequence ID" value="MBC2889777.1"/>
    <property type="molecule type" value="Genomic_DNA"/>
</dbReference>
<dbReference type="PANTHER" id="PTHR43566:SF2">
    <property type="entry name" value="DUF4143 DOMAIN-CONTAINING PROTEIN"/>
    <property type="match status" value="1"/>
</dbReference>
<organism evidence="3 4">
    <name type="scientific">Gordonibacter massiliensis</name>
    <name type="common">ex Traore et al. 2017</name>
    <dbReference type="NCBI Taxonomy" id="1841863"/>
    <lineage>
        <taxon>Bacteria</taxon>
        <taxon>Bacillati</taxon>
        <taxon>Actinomycetota</taxon>
        <taxon>Coriobacteriia</taxon>
        <taxon>Eggerthellales</taxon>
        <taxon>Eggerthellaceae</taxon>
        <taxon>Gordonibacter</taxon>
    </lineage>
</organism>
<comment type="caution">
    <text evidence="3">The sequence shown here is derived from an EMBL/GenBank/DDBJ whole genome shotgun (WGS) entry which is preliminary data.</text>
</comment>
<dbReference type="InterPro" id="IPR027417">
    <property type="entry name" value="P-loop_NTPase"/>
</dbReference>